<dbReference type="InterPro" id="IPR011251">
    <property type="entry name" value="Luciferase-like_dom"/>
</dbReference>
<accession>A0A5R9A4D9</accession>
<dbReference type="Gene3D" id="3.20.20.30">
    <property type="entry name" value="Luciferase-like domain"/>
    <property type="match status" value="1"/>
</dbReference>
<dbReference type="AlphaFoldDB" id="A0A5R9A4D9"/>
<comment type="caution">
    <text evidence="2">The sequence shown here is derived from an EMBL/GenBank/DDBJ whole genome shotgun (WGS) entry which is preliminary data.</text>
</comment>
<proteinExistence type="predicted"/>
<evidence type="ECO:0000313" key="3">
    <source>
        <dbReference type="Proteomes" id="UP000307510"/>
    </source>
</evidence>
<dbReference type="InterPro" id="IPR036661">
    <property type="entry name" value="Luciferase-like_sf"/>
</dbReference>
<dbReference type="GO" id="GO:0016705">
    <property type="term" value="F:oxidoreductase activity, acting on paired donors, with incorporation or reduction of molecular oxygen"/>
    <property type="evidence" value="ECO:0007669"/>
    <property type="project" value="InterPro"/>
</dbReference>
<dbReference type="PANTHER" id="PTHR30137">
    <property type="entry name" value="LUCIFERASE-LIKE MONOOXYGENASE"/>
    <property type="match status" value="1"/>
</dbReference>
<reference evidence="2 3" key="1">
    <citation type="submission" date="2019-05" db="EMBL/GenBank/DDBJ databases">
        <authorList>
            <person name="Moore K."/>
            <person name="O'Neill P."/>
            <person name="Farbos A."/>
            <person name="Studholme D.J."/>
        </authorList>
    </citation>
    <scope>NUCLEOTIDE SEQUENCE [LARGE SCALE GENOMIC DNA]</scope>
    <source>
        <strain evidence="2 3">DSM 9128</strain>
    </source>
</reference>
<sequence>MSRRTLPGSFRLGFLNRVYAPQFEPRLYQQTLELFEAAEELGFDSGWLAQHHFASENGRLPSPLVLLSAAAERTRHIQLGTGIVVLNQENALRLAEDASVLDLISQGRLQLGLGAGFDPDSFAAFGQSLEGRHAQYDQRLERLRQALAGEPLNAEGRVLRPAANGLEQRLWEATSRVEQVAARGNGLILAPNPNAGAEPRAQVIERYRQAWNPAHAGTPRVALVRAVFPGADAAAAGSTLRQDILTYVERQRRIGIGHADPAQGFEAVLDALGVLHGDPAKIAEQLRADAPLGADDQLIVQVQTTSTSFAEALRHLETVARDIAPALGWQPRRQRALAQEIPA</sequence>
<dbReference type="EMBL" id="VASG01000004">
    <property type="protein sequence ID" value="TLP73551.1"/>
    <property type="molecule type" value="Genomic_DNA"/>
</dbReference>
<organism evidence="2 3">
    <name type="scientific">Pseudomonas nitroreducens</name>
    <dbReference type="NCBI Taxonomy" id="46680"/>
    <lineage>
        <taxon>Bacteria</taxon>
        <taxon>Pseudomonadati</taxon>
        <taxon>Pseudomonadota</taxon>
        <taxon>Gammaproteobacteria</taxon>
        <taxon>Pseudomonadales</taxon>
        <taxon>Pseudomonadaceae</taxon>
        <taxon>Pseudomonas</taxon>
    </lineage>
</organism>
<dbReference type="Proteomes" id="UP000307510">
    <property type="component" value="Unassembled WGS sequence"/>
</dbReference>
<gene>
    <name evidence="2" type="ORF">FEA48_15015</name>
</gene>
<dbReference type="RefSeq" id="WP_138214525.1">
    <property type="nucleotide sequence ID" value="NZ_VASG01000004.1"/>
</dbReference>
<name>A0A5R9A4D9_PSENT</name>
<reference evidence="3" key="2">
    <citation type="submission" date="2019-06" db="EMBL/GenBank/DDBJ databases">
        <title>AzeR, a transcriptional regulator that responds to azelaic acid in Pseudomonas nitroreducens.</title>
        <authorList>
            <person name="Bez C."/>
            <person name="Javvadi S.G."/>
            <person name="Bertani I."/>
            <person name="Devescovi G."/>
            <person name="Studholme D.J."/>
            <person name="Geller A."/>
            <person name="Levy A."/>
            <person name="Venturi V."/>
        </authorList>
    </citation>
    <scope>NUCLEOTIDE SEQUENCE [LARGE SCALE GENOMIC DNA]</scope>
    <source>
        <strain evidence="3">DSM 9128</strain>
    </source>
</reference>
<dbReference type="InterPro" id="IPR050766">
    <property type="entry name" value="Bact_Lucif_Oxidored"/>
</dbReference>
<protein>
    <submittedName>
        <fullName evidence="2">LLM class flavin-dependent oxidoreductase</fullName>
    </submittedName>
</protein>
<dbReference type="GO" id="GO:0005829">
    <property type="term" value="C:cytosol"/>
    <property type="evidence" value="ECO:0007669"/>
    <property type="project" value="TreeGrafter"/>
</dbReference>
<evidence type="ECO:0000259" key="1">
    <source>
        <dbReference type="Pfam" id="PF00296"/>
    </source>
</evidence>
<evidence type="ECO:0000313" key="2">
    <source>
        <dbReference type="EMBL" id="TLP73551.1"/>
    </source>
</evidence>
<dbReference type="Pfam" id="PF00296">
    <property type="entry name" value="Bac_luciferase"/>
    <property type="match status" value="1"/>
</dbReference>
<dbReference type="PANTHER" id="PTHR30137:SF15">
    <property type="entry name" value="BLL6902 PROTEIN"/>
    <property type="match status" value="1"/>
</dbReference>
<feature type="domain" description="Luciferase-like" evidence="1">
    <location>
        <begin position="28"/>
        <end position="295"/>
    </location>
</feature>
<dbReference type="SUPFAM" id="SSF51679">
    <property type="entry name" value="Bacterial luciferase-like"/>
    <property type="match status" value="1"/>
</dbReference>